<proteinExistence type="predicted"/>
<accession>A0A1Y2DET3</accession>
<evidence type="ECO:0000313" key="2">
    <source>
        <dbReference type="EMBL" id="ORY57781.1"/>
    </source>
</evidence>
<evidence type="ECO:0000313" key="3">
    <source>
        <dbReference type="Proteomes" id="UP000193689"/>
    </source>
</evidence>
<feature type="signal peptide" evidence="1">
    <location>
        <begin position="1"/>
        <end position="16"/>
    </location>
</feature>
<dbReference type="InParanoid" id="A0A1Y2DET3"/>
<protein>
    <submittedName>
        <fullName evidence="2">Uncharacterized protein</fullName>
    </submittedName>
</protein>
<keyword evidence="1" id="KW-0732">Signal</keyword>
<dbReference type="AlphaFoldDB" id="A0A1Y2DET3"/>
<dbReference type="OrthoDB" id="2117996at2759"/>
<comment type="caution">
    <text evidence="2">The sequence shown here is derived from an EMBL/GenBank/DDBJ whole genome shotgun (WGS) entry which is preliminary data.</text>
</comment>
<evidence type="ECO:0000256" key="1">
    <source>
        <dbReference type="SAM" id="SignalP"/>
    </source>
</evidence>
<feature type="chain" id="PRO_5012892313" evidence="1">
    <location>
        <begin position="17"/>
        <end position="175"/>
    </location>
</feature>
<organism evidence="2 3">
    <name type="scientific">Pseudomassariella vexata</name>
    <dbReference type="NCBI Taxonomy" id="1141098"/>
    <lineage>
        <taxon>Eukaryota</taxon>
        <taxon>Fungi</taxon>
        <taxon>Dikarya</taxon>
        <taxon>Ascomycota</taxon>
        <taxon>Pezizomycotina</taxon>
        <taxon>Sordariomycetes</taxon>
        <taxon>Xylariomycetidae</taxon>
        <taxon>Amphisphaeriales</taxon>
        <taxon>Pseudomassariaceae</taxon>
        <taxon>Pseudomassariella</taxon>
    </lineage>
</organism>
<dbReference type="RefSeq" id="XP_040710910.1">
    <property type="nucleotide sequence ID" value="XM_040858857.1"/>
</dbReference>
<reference evidence="2 3" key="1">
    <citation type="submission" date="2016-07" db="EMBL/GenBank/DDBJ databases">
        <title>Pervasive Adenine N6-methylation of Active Genes in Fungi.</title>
        <authorList>
            <consortium name="DOE Joint Genome Institute"/>
            <person name="Mondo S.J."/>
            <person name="Dannebaum R.O."/>
            <person name="Kuo R.C."/>
            <person name="Labutti K."/>
            <person name="Haridas S."/>
            <person name="Kuo A."/>
            <person name="Salamov A."/>
            <person name="Ahrendt S.R."/>
            <person name="Lipzen A."/>
            <person name="Sullivan W."/>
            <person name="Andreopoulos W.B."/>
            <person name="Clum A."/>
            <person name="Lindquist E."/>
            <person name="Daum C."/>
            <person name="Ramamoorthy G.K."/>
            <person name="Gryganskyi A."/>
            <person name="Culley D."/>
            <person name="Magnuson J.K."/>
            <person name="James T.Y."/>
            <person name="O'Malley M.A."/>
            <person name="Stajich J.E."/>
            <person name="Spatafora J.W."/>
            <person name="Visel A."/>
            <person name="Grigoriev I.V."/>
        </authorList>
    </citation>
    <scope>NUCLEOTIDE SEQUENCE [LARGE SCALE GENOMIC DNA]</scope>
    <source>
        <strain evidence="2 3">CBS 129021</strain>
    </source>
</reference>
<name>A0A1Y2DET3_9PEZI</name>
<dbReference type="GeneID" id="63775069"/>
<sequence>MKSFAVTAVLFTAVLAAPSMLKRQAGCDQTQQPSADQAADAIRDWLQDVNTVNTFLVNAGHNSADPAAQAQEVITFANNEPKDLMVLAGICGATDEYTDAVNDLMAIFGQVLVNLQSIIDGNDLQTAVNNINQVRCCNVLPDLDAIWLEAAEQEGIVGEVQTTVPRPAACGTITC</sequence>
<dbReference type="Proteomes" id="UP000193689">
    <property type="component" value="Unassembled WGS sequence"/>
</dbReference>
<gene>
    <name evidence="2" type="ORF">BCR38DRAFT_413695</name>
</gene>
<keyword evidence="3" id="KW-1185">Reference proteome</keyword>
<dbReference type="EMBL" id="MCFJ01000018">
    <property type="protein sequence ID" value="ORY57781.1"/>
    <property type="molecule type" value="Genomic_DNA"/>
</dbReference>